<reference evidence="1 3" key="1">
    <citation type="submission" date="2019-12" db="EMBL/GenBank/DDBJ databases">
        <title>Genomic-based taxomic classification of the family Erythrobacteraceae.</title>
        <authorList>
            <person name="Xu L."/>
        </authorList>
    </citation>
    <scope>NUCLEOTIDE SEQUENCE [LARGE SCALE GENOMIC DNA]</scope>
    <source>
        <strain evidence="1 3">JCM 16677</strain>
    </source>
</reference>
<dbReference type="OrthoDB" id="6658153at2"/>
<dbReference type="EMBL" id="WTYE01000001">
    <property type="protein sequence ID" value="MXP33695.1"/>
    <property type="molecule type" value="Genomic_DNA"/>
</dbReference>
<name>A0A845APW2_9SPHN</name>
<keyword evidence="3" id="KW-1185">Reference proteome</keyword>
<evidence type="ECO:0000313" key="1">
    <source>
        <dbReference type="EMBL" id="MXP30935.1"/>
    </source>
</evidence>
<dbReference type="EMBL" id="WTYE01000001">
    <property type="protein sequence ID" value="MXP30935.1"/>
    <property type="molecule type" value="Genomic_DNA"/>
</dbReference>
<dbReference type="InterPro" id="IPR008962">
    <property type="entry name" value="PapD-like_sf"/>
</dbReference>
<proteinExistence type="predicted"/>
<organism evidence="1 3">
    <name type="scientific">Parerythrobacter jejuensis</name>
    <dbReference type="NCBI Taxonomy" id="795812"/>
    <lineage>
        <taxon>Bacteria</taxon>
        <taxon>Pseudomonadati</taxon>
        <taxon>Pseudomonadota</taxon>
        <taxon>Alphaproteobacteria</taxon>
        <taxon>Sphingomonadales</taxon>
        <taxon>Erythrobacteraceae</taxon>
        <taxon>Parerythrobacter</taxon>
    </lineage>
</organism>
<evidence type="ECO:0000313" key="3">
    <source>
        <dbReference type="Proteomes" id="UP000446786"/>
    </source>
</evidence>
<dbReference type="Proteomes" id="UP000446786">
    <property type="component" value="Unassembled WGS sequence"/>
</dbReference>
<evidence type="ECO:0000313" key="2">
    <source>
        <dbReference type="EMBL" id="MXP33695.1"/>
    </source>
</evidence>
<comment type="caution">
    <text evidence="1">The sequence shown here is derived from an EMBL/GenBank/DDBJ whole genome shotgun (WGS) entry which is preliminary data.</text>
</comment>
<protein>
    <submittedName>
        <fullName evidence="1">Molecular chaperone</fullName>
    </submittedName>
</protein>
<dbReference type="SUPFAM" id="SSF49354">
    <property type="entry name" value="PapD-like"/>
    <property type="match status" value="1"/>
</dbReference>
<gene>
    <name evidence="1" type="ORF">GRI94_03750</name>
    <name evidence="2" type="ORF">GRI94_17840</name>
</gene>
<sequence>MTAAVGLQSAPAVAQGDLLVAPTRVILDGRRGGEVILSNIGSEEATYRIGLELRRMDGNGNLSEISREDANTLEQAALSMVRYAPRRIVLPPGQPQSVRISARPPAELPDGEYRAHLSFRAIPKPKRLDPTAPEAQGLVIDIQAIYGVTIPLIIRKGKVESGATLAKPQIFEDPRGGLIGLVLNREGTGSTYGALHVKVPGEDKPITLAAGVALYPEIDQRVVSIPVSAEQLASMRGRGPVTIEYRELPENGGELIASVEADLG</sequence>
<accession>A0A845APW2</accession>
<dbReference type="AlphaFoldDB" id="A0A845APW2"/>